<evidence type="ECO:0000313" key="1">
    <source>
        <dbReference type="EMBL" id="AIE99135.1"/>
    </source>
</evidence>
<sequence length="87" mass="10179">MDCHEKPRFDVPPLSCLPAYQIIAHFLYLRSRKALEVHRRIEYIESLLVKGSQLSGCESDYHQRPESLQQRCHSRQEIVDLDSGRVV</sequence>
<protein>
    <submittedName>
        <fullName evidence="1">Uncharacterized protein</fullName>
    </submittedName>
</protein>
<reference evidence="1" key="1">
    <citation type="journal article" date="2014" name="Genome Biol. Evol.">
        <title>Pangenome evidence for extensive interdomain horizontal transfer affecting lineage core and shell genes in uncultured planktonic thaumarchaeota and euryarchaeota.</title>
        <authorList>
            <person name="Deschamps P."/>
            <person name="Zivanovic Y."/>
            <person name="Moreira D."/>
            <person name="Rodriguez-Valera F."/>
            <person name="Lopez-Garcia P."/>
        </authorList>
    </citation>
    <scope>NUCLEOTIDE SEQUENCE</scope>
</reference>
<dbReference type="EMBL" id="KF900555">
    <property type="protein sequence ID" value="AIE99135.1"/>
    <property type="molecule type" value="Genomic_DNA"/>
</dbReference>
<organism evidence="1">
    <name type="scientific">uncultured marine group II/III euryarchaeote KM3_105_H04</name>
    <dbReference type="NCBI Taxonomy" id="1457848"/>
    <lineage>
        <taxon>Archaea</taxon>
        <taxon>Methanobacteriati</taxon>
        <taxon>Methanobacteriota</taxon>
        <taxon>environmental samples</taxon>
    </lineage>
</organism>
<dbReference type="AlphaFoldDB" id="A0A075G537"/>
<name>A0A075G537_9EURY</name>
<accession>A0A075G537</accession>
<proteinExistence type="predicted"/>